<proteinExistence type="predicted"/>
<dbReference type="EMBL" id="KF900563">
    <property type="protein sequence ID" value="AIE99461.1"/>
    <property type="molecule type" value="Genomic_DNA"/>
</dbReference>
<protein>
    <submittedName>
        <fullName evidence="1">Uncharacterized protein</fullName>
    </submittedName>
</protein>
<name>A0A075GBW6_9ARCH</name>
<organism evidence="1">
    <name type="scientific">uncultured marine thaumarchaeote KM3_110_B01</name>
    <dbReference type="NCBI Taxonomy" id="1455987"/>
    <lineage>
        <taxon>Archaea</taxon>
        <taxon>Nitrososphaerota</taxon>
        <taxon>environmental samples</taxon>
    </lineage>
</organism>
<reference evidence="1" key="1">
    <citation type="journal article" date="2014" name="Genome Biol. Evol.">
        <title>Pangenome evidence for extensive interdomain horizontal transfer affecting lineage core and shell genes in uncultured planktonic thaumarchaeota and euryarchaeota.</title>
        <authorList>
            <person name="Deschamps P."/>
            <person name="Zivanovic Y."/>
            <person name="Moreira D."/>
            <person name="Rodriguez-Valera F."/>
            <person name="Lopez-Garcia P."/>
        </authorList>
    </citation>
    <scope>NUCLEOTIDE SEQUENCE</scope>
</reference>
<dbReference type="AlphaFoldDB" id="A0A075GBW6"/>
<accession>A0A075GBW6</accession>
<sequence length="235" mass="26936">MYSLNILIEIGFFNNHISLEFMALPMDDGFVPYDEDSERATNVDSYRITCIDFIKDISHDYLAWVDRYKLPEEEDKKRRTEISAIIERTNEWIAKVPQTFKAVDVVMNDGIQKMAEATAGKPIQIGVFVDKKSGYTLAKPGIIDVNIKAAGREKNKTKIGLHTKDQRFRIESTGKVFFDESNITEEEYDLLDINLKLNAEECKQRDVISFTVIISEMKDGMEIDRRGVSTVVHIV</sequence>
<evidence type="ECO:0000313" key="1">
    <source>
        <dbReference type="EMBL" id="AIE99461.1"/>
    </source>
</evidence>